<dbReference type="Gene3D" id="3.30.450.20">
    <property type="entry name" value="PAS domain"/>
    <property type="match status" value="2"/>
</dbReference>
<dbReference type="PANTHER" id="PTHR33121">
    <property type="entry name" value="CYCLIC DI-GMP PHOSPHODIESTERASE PDEF"/>
    <property type="match status" value="1"/>
</dbReference>
<dbReference type="PROSITE" id="PS50887">
    <property type="entry name" value="GGDEF"/>
    <property type="match status" value="1"/>
</dbReference>
<accession>A0A511QLH5</accession>
<feature type="domain" description="GGDEF" evidence="3">
    <location>
        <begin position="426"/>
        <end position="557"/>
    </location>
</feature>
<dbReference type="NCBIfam" id="TIGR00254">
    <property type="entry name" value="GGDEF"/>
    <property type="match status" value="1"/>
</dbReference>
<evidence type="ECO:0000313" key="5">
    <source>
        <dbReference type="Proteomes" id="UP000321113"/>
    </source>
</evidence>
<name>A0A511QLH5_9VIBR</name>
<dbReference type="CDD" id="cd01949">
    <property type="entry name" value="GGDEF"/>
    <property type="match status" value="1"/>
</dbReference>
<dbReference type="Proteomes" id="UP000321113">
    <property type="component" value="Unassembled WGS sequence"/>
</dbReference>
<comment type="caution">
    <text evidence="4">The sequence shown here is derived from an EMBL/GenBank/DDBJ whole genome shotgun (WGS) entry which is preliminary data.</text>
</comment>
<dbReference type="GO" id="GO:0007165">
    <property type="term" value="P:signal transduction"/>
    <property type="evidence" value="ECO:0007669"/>
    <property type="project" value="InterPro"/>
</dbReference>
<reference evidence="4 5" key="1">
    <citation type="submission" date="2019-07" db="EMBL/GenBank/DDBJ databases">
        <title>Whole genome shotgun sequence of Vibrio superstes NBRC 103154.</title>
        <authorList>
            <person name="Hosoyama A."/>
            <person name="Uohara A."/>
            <person name="Ohji S."/>
            <person name="Ichikawa N."/>
        </authorList>
    </citation>
    <scope>NUCLEOTIDE SEQUENCE [LARGE SCALE GENOMIC DNA]</scope>
    <source>
        <strain evidence="4 5">NBRC 103154</strain>
    </source>
</reference>
<dbReference type="SUPFAM" id="SSF55073">
    <property type="entry name" value="Nucleotide cyclase"/>
    <property type="match status" value="1"/>
</dbReference>
<dbReference type="Gene3D" id="6.10.340.10">
    <property type="match status" value="1"/>
</dbReference>
<dbReference type="InterPro" id="IPR035919">
    <property type="entry name" value="EAL_sf"/>
</dbReference>
<feature type="domain" description="HAMP" evidence="2">
    <location>
        <begin position="343"/>
        <end position="396"/>
    </location>
</feature>
<evidence type="ECO:0000259" key="2">
    <source>
        <dbReference type="PROSITE" id="PS50885"/>
    </source>
</evidence>
<evidence type="ECO:0000259" key="3">
    <source>
        <dbReference type="PROSITE" id="PS50887"/>
    </source>
</evidence>
<dbReference type="PANTHER" id="PTHR33121:SF70">
    <property type="entry name" value="SIGNALING PROTEIN YKOW"/>
    <property type="match status" value="1"/>
</dbReference>
<dbReference type="Pfam" id="PF00990">
    <property type="entry name" value="GGDEF"/>
    <property type="match status" value="1"/>
</dbReference>
<feature type="domain" description="EAL" evidence="1">
    <location>
        <begin position="566"/>
        <end position="822"/>
    </location>
</feature>
<dbReference type="PROSITE" id="PS50883">
    <property type="entry name" value="EAL"/>
    <property type="match status" value="1"/>
</dbReference>
<dbReference type="SMART" id="SM00052">
    <property type="entry name" value="EAL"/>
    <property type="match status" value="1"/>
</dbReference>
<sequence>MLLFLGVIVSILLTGHYERVIKHVSQNQLEVTSSNLHSSLNLFLKQPFDASESIGYTIKINNLYRMSDTSQIQKYLHSSIQAIYSKIDHIDVIGFGGKLGEFIGYRRNDDSSYSLMLKDLRTRQSLIIYEGEGVDSEVAQMIAGYDPRKRPWYALFDSSSSWKPSWSSIYVNSDEKEATTLSALHPLIIDNSLLGVLVADVKLDSFNTFLLNSRRLTQSHFFIFDDENRLVAHSEPTSTSVDGLRLHISDSPTELNQAISKALLEKHDIIFNFQQVFSVKANHQRYFVKLTPYYDEKGLNWFIVTAVSESDLLGTLWYSQIGSLVNALLIMTIPILIAIYVFQRITSPITETAAAARRFSDGDWNTRITANTHIAETRQLVETFNDMTLNLNESFQKLRRQMNYDNLTHLHSRFGFIEESDKTDNSEATLYTIGINDFKQINLTHGHNVSDQVLNRIANRLRRLLSPTDVIGRVSEDEFALLRFGDSTEYDFQLMASRIQQGFDTAISVDRLKIRVDLSLGIVRACPNLEMDQWLRKGSMALSLAQKEQLPLCFYNEQMSTEHQRKSEMLEYIRRGLANQEFLPYYQPIVDLHSNQITGAEALARWHSSHLGMVSPIEFVPIAEESGLINELGRQILFSACRDGMKGIQQGRWGDSFHMHVNVSVAQLKETMFADMVLDTLEQTRFPAQQLTLEITESQILETHPEITENLKRLYRKGINIAIDDFGTGYSSLAYLHKLPFNTLKIDRTFVSDLNRDNAEISIVSAIINIIDGFEVTVVAEGVETIEQQSILKELNCSQAQGFLYGKPVPFDEWQQLENQQQKSHLI</sequence>
<gene>
    <name evidence="4" type="ORF">VSU01S_03660</name>
</gene>
<keyword evidence="5" id="KW-1185">Reference proteome</keyword>
<dbReference type="AlphaFoldDB" id="A0A511QLH5"/>
<dbReference type="InterPro" id="IPR001633">
    <property type="entry name" value="EAL_dom"/>
</dbReference>
<evidence type="ECO:0000313" key="4">
    <source>
        <dbReference type="EMBL" id="GEM78121.1"/>
    </source>
</evidence>
<dbReference type="EMBL" id="BJXK01000002">
    <property type="protein sequence ID" value="GEM78121.1"/>
    <property type="molecule type" value="Genomic_DNA"/>
</dbReference>
<organism evidence="4 5">
    <name type="scientific">Vibrio superstes NBRC 103154</name>
    <dbReference type="NCBI Taxonomy" id="1219062"/>
    <lineage>
        <taxon>Bacteria</taxon>
        <taxon>Pseudomonadati</taxon>
        <taxon>Pseudomonadota</taxon>
        <taxon>Gammaproteobacteria</taxon>
        <taxon>Vibrionales</taxon>
        <taxon>Vibrionaceae</taxon>
        <taxon>Vibrio</taxon>
    </lineage>
</organism>
<dbReference type="SUPFAM" id="SSF141868">
    <property type="entry name" value="EAL domain-like"/>
    <property type="match status" value="1"/>
</dbReference>
<dbReference type="SMART" id="SM00304">
    <property type="entry name" value="HAMP"/>
    <property type="match status" value="1"/>
</dbReference>
<dbReference type="InterPro" id="IPR029787">
    <property type="entry name" value="Nucleotide_cyclase"/>
</dbReference>
<dbReference type="Pfam" id="PF00563">
    <property type="entry name" value="EAL"/>
    <property type="match status" value="1"/>
</dbReference>
<protein>
    <submittedName>
        <fullName evidence="4">Sensor domain-containing phosphodiesterase</fullName>
    </submittedName>
</protein>
<dbReference type="Gene3D" id="3.30.70.270">
    <property type="match status" value="1"/>
</dbReference>
<dbReference type="Pfam" id="PF00672">
    <property type="entry name" value="HAMP"/>
    <property type="match status" value="1"/>
</dbReference>
<dbReference type="CDD" id="cd01948">
    <property type="entry name" value="EAL"/>
    <property type="match status" value="1"/>
</dbReference>
<dbReference type="SUPFAM" id="SSF158472">
    <property type="entry name" value="HAMP domain-like"/>
    <property type="match status" value="1"/>
</dbReference>
<dbReference type="CDD" id="cd06225">
    <property type="entry name" value="HAMP"/>
    <property type="match status" value="1"/>
</dbReference>
<dbReference type="InterPro" id="IPR000160">
    <property type="entry name" value="GGDEF_dom"/>
</dbReference>
<dbReference type="InterPro" id="IPR003660">
    <property type="entry name" value="HAMP_dom"/>
</dbReference>
<dbReference type="GO" id="GO:0016020">
    <property type="term" value="C:membrane"/>
    <property type="evidence" value="ECO:0007669"/>
    <property type="project" value="InterPro"/>
</dbReference>
<dbReference type="InterPro" id="IPR050706">
    <property type="entry name" value="Cyclic-di-GMP_PDE-like"/>
</dbReference>
<dbReference type="Gene3D" id="3.20.20.450">
    <property type="entry name" value="EAL domain"/>
    <property type="match status" value="1"/>
</dbReference>
<dbReference type="SMART" id="SM00267">
    <property type="entry name" value="GGDEF"/>
    <property type="match status" value="1"/>
</dbReference>
<evidence type="ECO:0000259" key="1">
    <source>
        <dbReference type="PROSITE" id="PS50883"/>
    </source>
</evidence>
<proteinExistence type="predicted"/>
<dbReference type="InterPro" id="IPR043128">
    <property type="entry name" value="Rev_trsase/Diguanyl_cyclase"/>
</dbReference>
<dbReference type="GO" id="GO:0071111">
    <property type="term" value="F:cyclic-guanylate-specific phosphodiesterase activity"/>
    <property type="evidence" value="ECO:0007669"/>
    <property type="project" value="InterPro"/>
</dbReference>
<dbReference type="PROSITE" id="PS50885">
    <property type="entry name" value="HAMP"/>
    <property type="match status" value="1"/>
</dbReference>